<evidence type="ECO:0000256" key="2">
    <source>
        <dbReference type="ARBA" id="ARBA00022478"/>
    </source>
</evidence>
<keyword evidence="3" id="KW-0808">Transferase</keyword>
<reference evidence="11 12" key="1">
    <citation type="journal article" date="2015" name="Int. J. Syst. Evol. Microbiol.">
        <title>Exiguobacterium enclense sp. nov., isolated from sediment.</title>
        <authorList>
            <person name="Dastager S.G."/>
            <person name="Mawlankar R."/>
            <person name="Sonalkar V.V."/>
            <person name="Thorat M.N."/>
            <person name="Mual P."/>
            <person name="Verma A."/>
            <person name="Krishnamurthi S."/>
            <person name="Tang S.K."/>
            <person name="Li W.J."/>
        </authorList>
    </citation>
    <scope>NUCLEOTIDE SEQUENCE [LARGE SCALE GENOMIC DNA]</scope>
    <source>
        <strain evidence="11 12">NIO-1109</strain>
    </source>
</reference>
<dbReference type="InterPro" id="IPR007634">
    <property type="entry name" value="RNA_pol_sigma_54_DNA-bd"/>
</dbReference>
<dbReference type="GO" id="GO:0003677">
    <property type="term" value="F:DNA binding"/>
    <property type="evidence" value="ECO:0007669"/>
    <property type="project" value="UniProtKB-KW"/>
</dbReference>
<dbReference type="PANTHER" id="PTHR32248:SF4">
    <property type="entry name" value="RNA POLYMERASE SIGMA-54 FACTOR"/>
    <property type="match status" value="1"/>
</dbReference>
<evidence type="ECO:0000256" key="7">
    <source>
        <dbReference type="ARBA" id="ARBA00023125"/>
    </source>
</evidence>
<gene>
    <name evidence="11" type="ORF">AS033_01920</name>
</gene>
<evidence type="ECO:0000259" key="9">
    <source>
        <dbReference type="Pfam" id="PF04552"/>
    </source>
</evidence>
<evidence type="ECO:0000256" key="3">
    <source>
        <dbReference type="ARBA" id="ARBA00022679"/>
    </source>
</evidence>
<dbReference type="Pfam" id="PF04963">
    <property type="entry name" value="Sigma54_CBD"/>
    <property type="match status" value="1"/>
</dbReference>
<feature type="domain" description="RNA polymerase sigma factor 54 DNA-binding" evidence="9">
    <location>
        <begin position="228"/>
        <end position="368"/>
    </location>
</feature>
<comment type="caution">
    <text evidence="11">The sequence shown here is derived from an EMBL/GenBank/DDBJ whole genome shotgun (WGS) entry which is preliminary data.</text>
</comment>
<sequence>MDQRQEQTQQMTLSASQQYQLHVLEQPAAELEEEWRRLKRRLHRHYPNQVSLEVEQMAGHLASYEDELLAQIRLESVRQEIGYMAEQLIVYLEADGLLRTSDEQLAASFSTDVATITEARTLLQQCQPVGIAARSERECQWLQAIELDDTELIGLTDRLRHEPASQVFAQYSEADRARLRKRLTRLSRTPDLPKEERLVMAEARIHLLDGKLQIDWMTLDTDQTWLELKEATPFLRAYERRRVTMHAILSVLLERQERWFKGELHLEPLTKKQVAEATGHHPSTIGRAIAAKYVETVHGLVALEDLFVSRTTTGDSSFLIKRRIAEYIQYSDRPLSDQQLTDRLQADGLTVARRTVAKYRAALGLTKKTMQQRKAQSEWD</sequence>
<dbReference type="Gene3D" id="1.10.10.60">
    <property type="entry name" value="Homeodomain-like"/>
    <property type="match status" value="1"/>
</dbReference>
<dbReference type="PRINTS" id="PR00045">
    <property type="entry name" value="SIGMA54FCT"/>
</dbReference>
<evidence type="ECO:0000313" key="11">
    <source>
        <dbReference type="EMBL" id="KSU50155.1"/>
    </source>
</evidence>
<dbReference type="GO" id="GO:0016779">
    <property type="term" value="F:nucleotidyltransferase activity"/>
    <property type="evidence" value="ECO:0007669"/>
    <property type="project" value="UniProtKB-KW"/>
</dbReference>
<keyword evidence="4" id="KW-0548">Nucleotidyltransferase</keyword>
<proteinExistence type="inferred from homology"/>
<evidence type="ECO:0000256" key="8">
    <source>
        <dbReference type="ARBA" id="ARBA00023163"/>
    </source>
</evidence>
<keyword evidence="8" id="KW-0804">Transcription</keyword>
<dbReference type="GO" id="GO:0006352">
    <property type="term" value="P:DNA-templated transcription initiation"/>
    <property type="evidence" value="ECO:0007669"/>
    <property type="project" value="InterPro"/>
</dbReference>
<dbReference type="PROSITE" id="PS00718">
    <property type="entry name" value="SIGMA54_2"/>
    <property type="match status" value="1"/>
</dbReference>
<dbReference type="AlphaFoldDB" id="A0A0V8GIQ3"/>
<comment type="similarity">
    <text evidence="1">Belongs to the sigma-54 factor family.</text>
</comment>
<dbReference type="RefSeq" id="WP_058264667.1">
    <property type="nucleotide sequence ID" value="NZ_FMYN01000001.1"/>
</dbReference>
<accession>A0A0V8GIQ3</accession>
<keyword evidence="2" id="KW-0240">DNA-directed RNA polymerase</keyword>
<keyword evidence="7" id="KW-0238">DNA-binding</keyword>
<dbReference type="InterPro" id="IPR000394">
    <property type="entry name" value="RNA_pol_sigma_54"/>
</dbReference>
<evidence type="ECO:0000256" key="1">
    <source>
        <dbReference type="ARBA" id="ARBA00008798"/>
    </source>
</evidence>
<dbReference type="InterPro" id="IPR007046">
    <property type="entry name" value="RNA_pol_sigma_54_core-bd"/>
</dbReference>
<organism evidence="11 12">
    <name type="scientific">Exiguobacterium indicum</name>
    <dbReference type="NCBI Taxonomy" id="296995"/>
    <lineage>
        <taxon>Bacteria</taxon>
        <taxon>Bacillati</taxon>
        <taxon>Bacillota</taxon>
        <taxon>Bacilli</taxon>
        <taxon>Bacillales</taxon>
        <taxon>Bacillales Family XII. Incertae Sedis</taxon>
        <taxon>Exiguobacterium</taxon>
    </lineage>
</organism>
<evidence type="ECO:0000256" key="4">
    <source>
        <dbReference type="ARBA" id="ARBA00022695"/>
    </source>
</evidence>
<dbReference type="EMBL" id="LNQL01000001">
    <property type="protein sequence ID" value="KSU50155.1"/>
    <property type="molecule type" value="Genomic_DNA"/>
</dbReference>
<evidence type="ECO:0000256" key="6">
    <source>
        <dbReference type="ARBA" id="ARBA00023082"/>
    </source>
</evidence>
<keyword evidence="5" id="KW-0805">Transcription regulation</keyword>
<keyword evidence="6" id="KW-0731">Sigma factor</keyword>
<dbReference type="PIRSF" id="PIRSF000774">
    <property type="entry name" value="RpoN"/>
    <property type="match status" value="1"/>
</dbReference>
<feature type="domain" description="RNA polymerase sigma factor 54 core-binding" evidence="10">
    <location>
        <begin position="55"/>
        <end position="164"/>
    </location>
</feature>
<evidence type="ECO:0000313" key="12">
    <source>
        <dbReference type="Proteomes" id="UP000053797"/>
    </source>
</evidence>
<evidence type="ECO:0000259" key="10">
    <source>
        <dbReference type="Pfam" id="PF04963"/>
    </source>
</evidence>
<protein>
    <submittedName>
        <fullName evidence="11">RNA polymerase subunit sigma-54</fullName>
    </submittedName>
</protein>
<dbReference type="OrthoDB" id="9814402at2"/>
<dbReference type="PROSITE" id="PS50044">
    <property type="entry name" value="SIGMA54_3"/>
    <property type="match status" value="1"/>
</dbReference>
<dbReference type="Pfam" id="PF04552">
    <property type="entry name" value="Sigma54_DBD"/>
    <property type="match status" value="1"/>
</dbReference>
<dbReference type="Proteomes" id="UP000053797">
    <property type="component" value="Unassembled WGS sequence"/>
</dbReference>
<name>A0A0V8GIQ3_9BACL</name>
<dbReference type="GO" id="GO:0001216">
    <property type="term" value="F:DNA-binding transcription activator activity"/>
    <property type="evidence" value="ECO:0007669"/>
    <property type="project" value="InterPro"/>
</dbReference>
<dbReference type="Gene3D" id="1.10.10.1330">
    <property type="entry name" value="RNA polymerase sigma-54 factor, core-binding domain"/>
    <property type="match status" value="1"/>
</dbReference>
<evidence type="ECO:0000256" key="5">
    <source>
        <dbReference type="ARBA" id="ARBA00023015"/>
    </source>
</evidence>
<dbReference type="GO" id="GO:0000428">
    <property type="term" value="C:DNA-directed RNA polymerase complex"/>
    <property type="evidence" value="ECO:0007669"/>
    <property type="project" value="UniProtKB-KW"/>
</dbReference>
<dbReference type="PANTHER" id="PTHR32248">
    <property type="entry name" value="RNA POLYMERASE SIGMA-54 FACTOR"/>
    <property type="match status" value="1"/>
</dbReference>
<dbReference type="GO" id="GO:0016987">
    <property type="term" value="F:sigma factor activity"/>
    <property type="evidence" value="ECO:0007669"/>
    <property type="project" value="UniProtKB-KW"/>
</dbReference>
<dbReference type="InterPro" id="IPR038709">
    <property type="entry name" value="RpoN_core-bd_sf"/>
</dbReference>